<evidence type="ECO:0000313" key="1">
    <source>
        <dbReference type="EMBL" id="MBU3805761.1"/>
    </source>
</evidence>
<dbReference type="AlphaFoldDB" id="A0A948T1Z3"/>
<protein>
    <submittedName>
        <fullName evidence="1">Uncharacterized protein</fullName>
    </submittedName>
</protein>
<name>A0A948T1Z3_9FIRM</name>
<proteinExistence type="predicted"/>
<reference evidence="1" key="1">
    <citation type="journal article" date="2021" name="PeerJ">
        <title>Extensive microbial diversity within the chicken gut microbiome revealed by metagenomics and culture.</title>
        <authorList>
            <person name="Gilroy R."/>
            <person name="Ravi A."/>
            <person name="Getino M."/>
            <person name="Pursley I."/>
            <person name="Horton D.L."/>
            <person name="Alikhan N.F."/>
            <person name="Baker D."/>
            <person name="Gharbi K."/>
            <person name="Hall N."/>
            <person name="Watson M."/>
            <person name="Adriaenssens E.M."/>
            <person name="Foster-Nyarko E."/>
            <person name="Jarju S."/>
            <person name="Secka A."/>
            <person name="Antonio M."/>
            <person name="Oren A."/>
            <person name="Chaudhuri R.R."/>
            <person name="La Ragione R."/>
            <person name="Hildebrand F."/>
            <person name="Pallen M.J."/>
        </authorList>
    </citation>
    <scope>NUCLEOTIDE SEQUENCE</scope>
    <source>
        <strain evidence="1">B5_2728</strain>
    </source>
</reference>
<dbReference type="Proteomes" id="UP000713596">
    <property type="component" value="Unassembled WGS sequence"/>
</dbReference>
<dbReference type="EMBL" id="JAHLFP010000017">
    <property type="protein sequence ID" value="MBU3805761.1"/>
    <property type="molecule type" value="Genomic_DNA"/>
</dbReference>
<sequence>MSKEYTKGYRLNAISPAAKSAKAKEEHQLKPDLSYTQAKARASLEEGWVEDDVTVRHKLKSKEEFPQG</sequence>
<comment type="caution">
    <text evidence="1">The sequence shown here is derived from an EMBL/GenBank/DDBJ whole genome shotgun (WGS) entry which is preliminary data.</text>
</comment>
<organism evidence="1 2">
    <name type="scientific">Candidatus Allofournierella pullistercoris</name>
    <dbReference type="NCBI Taxonomy" id="2838597"/>
    <lineage>
        <taxon>Bacteria</taxon>
        <taxon>Bacillati</taxon>
        <taxon>Bacillota</taxon>
        <taxon>Clostridia</taxon>
        <taxon>Eubacteriales</taxon>
        <taxon>Oscillospiraceae</taxon>
        <taxon>Allofournierella</taxon>
    </lineage>
</organism>
<evidence type="ECO:0000313" key="2">
    <source>
        <dbReference type="Proteomes" id="UP000713596"/>
    </source>
</evidence>
<accession>A0A948T1Z3</accession>
<reference evidence="1" key="2">
    <citation type="submission" date="2021-04" db="EMBL/GenBank/DDBJ databases">
        <authorList>
            <person name="Gilroy R."/>
        </authorList>
    </citation>
    <scope>NUCLEOTIDE SEQUENCE</scope>
    <source>
        <strain evidence="1">B5_2728</strain>
    </source>
</reference>
<gene>
    <name evidence="1" type="ORF">H9882_02555</name>
</gene>